<sequence length="72" mass="8032">MSNLYEVIQNATQLMHTANPATEPINQQKDAYNQQSIALIGQSVHQSRQSTFPVLMYCNQPEDRPISIGSPS</sequence>
<evidence type="ECO:0000313" key="1">
    <source>
        <dbReference type="Proteomes" id="UP000887540"/>
    </source>
</evidence>
<evidence type="ECO:0000313" key="2">
    <source>
        <dbReference type="WBParaSite" id="ACRNAN_scaffold21579.g32348.t1"/>
    </source>
</evidence>
<protein>
    <submittedName>
        <fullName evidence="2">Uncharacterized protein</fullName>
    </submittedName>
</protein>
<dbReference type="AlphaFoldDB" id="A0A914D9E3"/>
<organism evidence="1 2">
    <name type="scientific">Acrobeloides nanus</name>
    <dbReference type="NCBI Taxonomy" id="290746"/>
    <lineage>
        <taxon>Eukaryota</taxon>
        <taxon>Metazoa</taxon>
        <taxon>Ecdysozoa</taxon>
        <taxon>Nematoda</taxon>
        <taxon>Chromadorea</taxon>
        <taxon>Rhabditida</taxon>
        <taxon>Tylenchina</taxon>
        <taxon>Cephalobomorpha</taxon>
        <taxon>Cephaloboidea</taxon>
        <taxon>Cephalobidae</taxon>
        <taxon>Acrobeloides</taxon>
    </lineage>
</organism>
<dbReference type="Proteomes" id="UP000887540">
    <property type="component" value="Unplaced"/>
</dbReference>
<name>A0A914D9E3_9BILA</name>
<proteinExistence type="predicted"/>
<reference evidence="2" key="1">
    <citation type="submission" date="2022-11" db="UniProtKB">
        <authorList>
            <consortium name="WormBaseParasite"/>
        </authorList>
    </citation>
    <scope>IDENTIFICATION</scope>
</reference>
<accession>A0A914D9E3</accession>
<keyword evidence="1" id="KW-1185">Reference proteome</keyword>
<dbReference type="WBParaSite" id="ACRNAN_scaffold21579.g32348.t1">
    <property type="protein sequence ID" value="ACRNAN_scaffold21579.g32348.t1"/>
    <property type="gene ID" value="ACRNAN_scaffold21579.g32348"/>
</dbReference>